<keyword evidence="2 5" id="KW-0812">Transmembrane</keyword>
<feature type="transmembrane region" description="Helical" evidence="5">
    <location>
        <begin position="63"/>
        <end position="84"/>
    </location>
</feature>
<evidence type="ECO:0000313" key="6">
    <source>
        <dbReference type="EMBL" id="KAK3922174.1"/>
    </source>
</evidence>
<dbReference type="GO" id="GO:0016020">
    <property type="term" value="C:membrane"/>
    <property type="evidence" value="ECO:0007669"/>
    <property type="project" value="UniProtKB-SubCell"/>
</dbReference>
<sequence length="372" mass="40577">MNSPSVVSAPDGTEEVRVYRRRWVILALFSLVLMLNSMPWTQYTVLEDVVTNYYGVTSNLVEWTGLVYNVTAMILVPTCCLGFGKICKWWVGVRLTVSIGILGTTLGLLIRIVGCWPQHYWAVIAGQAIVGASTNFLTSAPTPSGGVVVSGKGGVFGYGCYDGWPDGSSLGNWRARHAFNISWNDSHFPFWITTGPDEEVQASIMPLKEQLDHDGEVSVISYFGCFASFALYSAAIGATSMAVLYMSVGIMGTFLASCFVPAYEWAIELTYPEPEGNPTSLLNWIVQPCSLVTTLVYSYVFSSWGAHAAHGLLGALSLVGLFMQICIPKNYKRLEAELANSRICLFSENTADCLSSGIHSRTEKENSGVKTN</sequence>
<dbReference type="GO" id="GO:0015232">
    <property type="term" value="F:heme transmembrane transporter activity"/>
    <property type="evidence" value="ECO:0007669"/>
    <property type="project" value="TreeGrafter"/>
</dbReference>
<evidence type="ECO:0000256" key="1">
    <source>
        <dbReference type="ARBA" id="ARBA00004141"/>
    </source>
</evidence>
<feature type="transmembrane region" description="Helical" evidence="5">
    <location>
        <begin position="91"/>
        <end position="113"/>
    </location>
</feature>
<keyword evidence="7" id="KW-1185">Reference proteome</keyword>
<evidence type="ECO:0000256" key="5">
    <source>
        <dbReference type="SAM" id="Phobius"/>
    </source>
</evidence>
<evidence type="ECO:0000313" key="7">
    <source>
        <dbReference type="Proteomes" id="UP001219518"/>
    </source>
</evidence>
<dbReference type="SUPFAM" id="SSF103473">
    <property type="entry name" value="MFS general substrate transporter"/>
    <property type="match status" value="2"/>
</dbReference>
<protein>
    <submittedName>
        <fullName evidence="6">MFS-type transporter</fullName>
    </submittedName>
</protein>
<dbReference type="Proteomes" id="UP001219518">
    <property type="component" value="Unassembled WGS sequence"/>
</dbReference>
<proteinExistence type="predicted"/>
<organism evidence="6 7">
    <name type="scientific">Frankliniella fusca</name>
    <dbReference type="NCBI Taxonomy" id="407009"/>
    <lineage>
        <taxon>Eukaryota</taxon>
        <taxon>Metazoa</taxon>
        <taxon>Ecdysozoa</taxon>
        <taxon>Arthropoda</taxon>
        <taxon>Hexapoda</taxon>
        <taxon>Insecta</taxon>
        <taxon>Pterygota</taxon>
        <taxon>Neoptera</taxon>
        <taxon>Paraneoptera</taxon>
        <taxon>Thysanoptera</taxon>
        <taxon>Terebrantia</taxon>
        <taxon>Thripoidea</taxon>
        <taxon>Thripidae</taxon>
        <taxon>Frankliniella</taxon>
    </lineage>
</organism>
<dbReference type="PANTHER" id="PTHR10924">
    <property type="entry name" value="MAJOR FACILITATOR SUPERFAMILY PROTEIN-RELATED"/>
    <property type="match status" value="1"/>
</dbReference>
<evidence type="ECO:0000256" key="2">
    <source>
        <dbReference type="ARBA" id="ARBA00022692"/>
    </source>
</evidence>
<dbReference type="GO" id="GO:0097037">
    <property type="term" value="P:heme export"/>
    <property type="evidence" value="ECO:0007669"/>
    <property type="project" value="TreeGrafter"/>
</dbReference>
<dbReference type="Gene3D" id="1.20.1250.20">
    <property type="entry name" value="MFS general substrate transporter like domains"/>
    <property type="match status" value="2"/>
</dbReference>
<keyword evidence="3 5" id="KW-1133">Transmembrane helix</keyword>
<name>A0AAE1LKS8_9NEOP</name>
<dbReference type="GO" id="GO:0020037">
    <property type="term" value="F:heme binding"/>
    <property type="evidence" value="ECO:0007669"/>
    <property type="project" value="TreeGrafter"/>
</dbReference>
<dbReference type="AlphaFoldDB" id="A0AAE1LKS8"/>
<feature type="transmembrane region" description="Helical" evidence="5">
    <location>
        <begin position="23"/>
        <end position="43"/>
    </location>
</feature>
<reference evidence="6" key="2">
    <citation type="journal article" date="2023" name="BMC Genomics">
        <title>Pest status, molecular evolution, and epigenetic factors derived from the genome assembly of Frankliniella fusca, a thysanopteran phytovirus vector.</title>
        <authorList>
            <person name="Catto M.A."/>
            <person name="Labadie P.E."/>
            <person name="Jacobson A.L."/>
            <person name="Kennedy G.G."/>
            <person name="Srinivasan R."/>
            <person name="Hunt B.G."/>
        </authorList>
    </citation>
    <scope>NUCLEOTIDE SEQUENCE</scope>
    <source>
        <strain evidence="6">PL_HMW_Pooled</strain>
    </source>
</reference>
<evidence type="ECO:0000256" key="4">
    <source>
        <dbReference type="ARBA" id="ARBA00023136"/>
    </source>
</evidence>
<dbReference type="InterPro" id="IPR049680">
    <property type="entry name" value="FLVCR1-2_SLC49-like"/>
</dbReference>
<reference evidence="6" key="1">
    <citation type="submission" date="2021-07" db="EMBL/GenBank/DDBJ databases">
        <authorList>
            <person name="Catto M.A."/>
            <person name="Jacobson A."/>
            <person name="Kennedy G."/>
            <person name="Labadie P."/>
            <person name="Hunt B.G."/>
            <person name="Srinivasan R."/>
        </authorList>
    </citation>
    <scope>NUCLEOTIDE SEQUENCE</scope>
    <source>
        <strain evidence="6">PL_HMW_Pooled</strain>
        <tissue evidence="6">Head</tissue>
    </source>
</reference>
<gene>
    <name evidence="6" type="ORF">KUF71_011669</name>
</gene>
<comment type="subcellular location">
    <subcellularLocation>
        <location evidence="1">Membrane</location>
        <topology evidence="1">Multi-pass membrane protein</topology>
    </subcellularLocation>
</comment>
<accession>A0AAE1LKS8</accession>
<dbReference type="EMBL" id="JAHWGI010001072">
    <property type="protein sequence ID" value="KAK3922174.1"/>
    <property type="molecule type" value="Genomic_DNA"/>
</dbReference>
<comment type="caution">
    <text evidence="6">The sequence shown here is derived from an EMBL/GenBank/DDBJ whole genome shotgun (WGS) entry which is preliminary data.</text>
</comment>
<dbReference type="PANTHER" id="PTHR10924:SF4">
    <property type="entry name" value="GH15861P"/>
    <property type="match status" value="1"/>
</dbReference>
<evidence type="ECO:0000256" key="3">
    <source>
        <dbReference type="ARBA" id="ARBA00022989"/>
    </source>
</evidence>
<keyword evidence="4 5" id="KW-0472">Membrane</keyword>
<feature type="transmembrane region" description="Helical" evidence="5">
    <location>
        <begin position="307"/>
        <end position="327"/>
    </location>
</feature>
<feature type="transmembrane region" description="Helical" evidence="5">
    <location>
        <begin position="217"/>
        <end position="236"/>
    </location>
</feature>
<feature type="transmembrane region" description="Helical" evidence="5">
    <location>
        <begin position="242"/>
        <end position="260"/>
    </location>
</feature>
<dbReference type="InterPro" id="IPR036259">
    <property type="entry name" value="MFS_trans_sf"/>
</dbReference>